<dbReference type="Pfam" id="PF02515">
    <property type="entry name" value="CoA_transf_3"/>
    <property type="match status" value="1"/>
</dbReference>
<feature type="region of interest" description="Disordered" evidence="2">
    <location>
        <begin position="318"/>
        <end position="344"/>
    </location>
</feature>
<dbReference type="InterPro" id="IPR044855">
    <property type="entry name" value="CoA-Trfase_III_dom3_sf"/>
</dbReference>
<dbReference type="PANTHER" id="PTHR48228">
    <property type="entry name" value="SUCCINYL-COA--D-CITRAMALATE COA-TRANSFERASE"/>
    <property type="match status" value="1"/>
</dbReference>
<organism evidence="3 4">
    <name type="scientific">Leptidea sinapis</name>
    <dbReference type="NCBI Taxonomy" id="189913"/>
    <lineage>
        <taxon>Eukaryota</taxon>
        <taxon>Metazoa</taxon>
        <taxon>Ecdysozoa</taxon>
        <taxon>Arthropoda</taxon>
        <taxon>Hexapoda</taxon>
        <taxon>Insecta</taxon>
        <taxon>Pterygota</taxon>
        <taxon>Neoptera</taxon>
        <taxon>Endopterygota</taxon>
        <taxon>Lepidoptera</taxon>
        <taxon>Glossata</taxon>
        <taxon>Ditrysia</taxon>
        <taxon>Papilionoidea</taxon>
        <taxon>Pieridae</taxon>
        <taxon>Dismorphiinae</taxon>
        <taxon>Leptidea</taxon>
    </lineage>
</organism>
<dbReference type="Gene3D" id="3.30.1540.10">
    <property type="entry name" value="formyl-coa transferase, domain 3"/>
    <property type="match status" value="1"/>
</dbReference>
<keyword evidence="4" id="KW-1185">Reference proteome</keyword>
<dbReference type="SUPFAM" id="SSF89796">
    <property type="entry name" value="CoA-transferase family III (CaiB/BaiF)"/>
    <property type="match status" value="1"/>
</dbReference>
<sequence length="378" mass="41838">MALRNVRVVELIGLAPGPFCGKILADFGATVNVIHRVEGSPLDIMSNGKRLISVNLKAKEGKDIIKKLCKNSDVLIDTYRPGVLEKLGLGPEVLLNENKRLIYARLSGFGQDGCYKNKAGHDINYSAMSGVLSMLAKNKEPPSPPINILADFAGGSLLCALGIVIALFERNQSNKGQVIDCSMTEGAAYIASWLFKSRIFSFMNQEPGCNVLDGGAAFYKTYKTKDGKFMAVGAIESQFYSQFLNALQLSEETYSQYSDQNMCKKKFEEIFLTKTQSEWSEIFKNLDACVTPVIDFNIVDKHELSLSRSSFYRDNNNLVTPEPAPRLSRTPAFSSGKKETPDHGQHTLEILKELGYTDTEIDDLIKNGIIFAKTKSKI</sequence>
<comment type="similarity">
    <text evidence="1">Belongs to the CoA-transferase III family.</text>
</comment>
<protein>
    <recommendedName>
        <fullName evidence="5">Alpha-methylacyl-CoA racemase</fullName>
    </recommendedName>
</protein>
<dbReference type="EMBL" id="FZQP02001227">
    <property type="protein sequence ID" value="VVC92221.1"/>
    <property type="molecule type" value="Genomic_DNA"/>
</dbReference>
<evidence type="ECO:0008006" key="5">
    <source>
        <dbReference type="Google" id="ProtNLM"/>
    </source>
</evidence>
<dbReference type="Gene3D" id="3.40.50.10540">
    <property type="entry name" value="Crotonobetainyl-coa:carnitine coa-transferase, domain 1"/>
    <property type="match status" value="2"/>
</dbReference>
<gene>
    <name evidence="3" type="ORF">LSINAPIS_LOCUS4717</name>
</gene>
<evidence type="ECO:0000256" key="2">
    <source>
        <dbReference type="SAM" id="MobiDB-lite"/>
    </source>
</evidence>
<dbReference type="InterPro" id="IPR050509">
    <property type="entry name" value="CoA-transferase_III"/>
</dbReference>
<dbReference type="GO" id="GO:0008111">
    <property type="term" value="F:alpha-methylacyl-CoA racemase activity"/>
    <property type="evidence" value="ECO:0007669"/>
    <property type="project" value="TreeGrafter"/>
</dbReference>
<reference evidence="3 4" key="1">
    <citation type="submission" date="2017-07" db="EMBL/GenBank/DDBJ databases">
        <authorList>
            <person name="Talla V."/>
            <person name="Backstrom N."/>
        </authorList>
    </citation>
    <scope>NUCLEOTIDE SEQUENCE [LARGE SCALE GENOMIC DNA]</scope>
</reference>
<dbReference type="InterPro" id="IPR023606">
    <property type="entry name" value="CoA-Trfase_III_dom_1_sf"/>
</dbReference>
<evidence type="ECO:0000313" key="3">
    <source>
        <dbReference type="EMBL" id="VVC92221.1"/>
    </source>
</evidence>
<name>A0A5E4Q4F7_9NEOP</name>
<dbReference type="GO" id="GO:0008206">
    <property type="term" value="P:bile acid metabolic process"/>
    <property type="evidence" value="ECO:0007669"/>
    <property type="project" value="TreeGrafter"/>
</dbReference>
<proteinExistence type="inferred from homology"/>
<evidence type="ECO:0000313" key="4">
    <source>
        <dbReference type="Proteomes" id="UP000324832"/>
    </source>
</evidence>
<dbReference type="AlphaFoldDB" id="A0A5E4Q4F7"/>
<dbReference type="Proteomes" id="UP000324832">
    <property type="component" value="Unassembled WGS sequence"/>
</dbReference>
<accession>A0A5E4Q4F7</accession>
<dbReference type="InterPro" id="IPR003673">
    <property type="entry name" value="CoA-Trfase_fam_III"/>
</dbReference>
<dbReference type="PANTHER" id="PTHR48228:SF5">
    <property type="entry name" value="ALPHA-METHYLACYL-COA RACEMASE"/>
    <property type="match status" value="1"/>
</dbReference>
<evidence type="ECO:0000256" key="1">
    <source>
        <dbReference type="ARBA" id="ARBA00008383"/>
    </source>
</evidence>
<dbReference type="GO" id="GO:0005739">
    <property type="term" value="C:mitochondrion"/>
    <property type="evidence" value="ECO:0007669"/>
    <property type="project" value="TreeGrafter"/>
</dbReference>